<dbReference type="Pfam" id="PF00521">
    <property type="entry name" value="DNA_topoisoIV"/>
    <property type="match status" value="1"/>
</dbReference>
<dbReference type="GO" id="GO:0000819">
    <property type="term" value="P:sister chromatid segregation"/>
    <property type="evidence" value="ECO:0007669"/>
    <property type="project" value="TreeGrafter"/>
</dbReference>
<evidence type="ECO:0000259" key="10">
    <source>
        <dbReference type="PROSITE" id="PS52040"/>
    </source>
</evidence>
<comment type="caution">
    <text evidence="9">Lacks conserved residue(s) required for the propagation of feature annotation.</text>
</comment>
<dbReference type="EC" id="5.6.2.2" evidence="3"/>
<evidence type="ECO:0000256" key="1">
    <source>
        <dbReference type="ARBA" id="ARBA00000185"/>
    </source>
</evidence>
<dbReference type="PANTHER" id="PTHR10169">
    <property type="entry name" value="DNA TOPOISOMERASE/GYRASE"/>
    <property type="match status" value="1"/>
</dbReference>
<proteinExistence type="predicted"/>
<keyword evidence="5" id="KW-0067">ATP-binding</keyword>
<evidence type="ECO:0000313" key="11">
    <source>
        <dbReference type="EMBL" id="CAF4558059.1"/>
    </source>
</evidence>
<evidence type="ECO:0000256" key="3">
    <source>
        <dbReference type="ARBA" id="ARBA00012895"/>
    </source>
</evidence>
<dbReference type="GO" id="GO:0000712">
    <property type="term" value="P:resolution of meiotic recombination intermediates"/>
    <property type="evidence" value="ECO:0007669"/>
    <property type="project" value="TreeGrafter"/>
</dbReference>
<dbReference type="SUPFAM" id="SSF56719">
    <property type="entry name" value="Type II DNA topoisomerase"/>
    <property type="match status" value="1"/>
</dbReference>
<feature type="domain" description="Topo IIA-type catalytic" evidence="10">
    <location>
        <begin position="1"/>
        <end position="72"/>
    </location>
</feature>
<dbReference type="InterPro" id="IPR013758">
    <property type="entry name" value="Topo_IIA_A/C_ab"/>
</dbReference>
<dbReference type="GO" id="GO:0005634">
    <property type="term" value="C:nucleus"/>
    <property type="evidence" value="ECO:0007669"/>
    <property type="project" value="TreeGrafter"/>
</dbReference>
<dbReference type="AlphaFoldDB" id="A0A8S2YJE5"/>
<evidence type="ECO:0000256" key="8">
    <source>
        <dbReference type="ARBA" id="ARBA00023235"/>
    </source>
</evidence>
<dbReference type="InterPro" id="IPR050634">
    <property type="entry name" value="DNA_Topoisomerase_II"/>
</dbReference>
<gene>
    <name evidence="12" type="ORF">BYL167_LOCUS48235</name>
    <name evidence="11" type="ORF">GIL414_LOCUS37134</name>
</gene>
<dbReference type="Proteomes" id="UP000681967">
    <property type="component" value="Unassembled WGS sequence"/>
</dbReference>
<evidence type="ECO:0000256" key="6">
    <source>
        <dbReference type="ARBA" id="ARBA00023029"/>
    </source>
</evidence>
<protein>
    <recommendedName>
        <fullName evidence="3">DNA topoisomerase (ATP-hydrolyzing)</fullName>
        <ecNumber evidence="3">5.6.2.2</ecNumber>
    </recommendedName>
</protein>
<keyword evidence="6" id="KW-0799">Topoisomerase</keyword>
<evidence type="ECO:0000313" key="12">
    <source>
        <dbReference type="EMBL" id="CAF4803179.1"/>
    </source>
</evidence>
<dbReference type="PANTHER" id="PTHR10169:SF38">
    <property type="entry name" value="DNA TOPOISOMERASE 2"/>
    <property type="match status" value="1"/>
</dbReference>
<dbReference type="Proteomes" id="UP000681720">
    <property type="component" value="Unassembled WGS sequence"/>
</dbReference>
<reference evidence="11" key="1">
    <citation type="submission" date="2021-02" db="EMBL/GenBank/DDBJ databases">
        <authorList>
            <person name="Nowell W R."/>
        </authorList>
    </citation>
    <scope>NUCLEOTIDE SEQUENCE</scope>
</reference>
<comment type="caution">
    <text evidence="11">The sequence shown here is derived from an EMBL/GenBank/DDBJ whole genome shotgun (WGS) entry which is preliminary data.</text>
</comment>
<name>A0A8S2YJE5_9BILA</name>
<feature type="non-terminal residue" evidence="11">
    <location>
        <position position="1"/>
    </location>
</feature>
<evidence type="ECO:0000256" key="5">
    <source>
        <dbReference type="ARBA" id="ARBA00022840"/>
    </source>
</evidence>
<comment type="catalytic activity">
    <reaction evidence="1">
        <text>ATP-dependent breakage, passage and rejoining of double-stranded DNA.</text>
        <dbReference type="EC" id="5.6.2.2"/>
    </reaction>
</comment>
<dbReference type="InterPro" id="IPR002205">
    <property type="entry name" value="Topo_IIA_dom_A"/>
</dbReference>
<comment type="cofactor">
    <cofactor evidence="2">
        <name>Mg(2+)</name>
        <dbReference type="ChEBI" id="CHEBI:18420"/>
    </cofactor>
</comment>
<dbReference type="GO" id="GO:0003677">
    <property type="term" value="F:DNA binding"/>
    <property type="evidence" value="ECO:0007669"/>
    <property type="project" value="UniProtKB-UniRule"/>
</dbReference>
<dbReference type="PROSITE" id="PS52040">
    <property type="entry name" value="TOPO_IIA"/>
    <property type="match status" value="1"/>
</dbReference>
<keyword evidence="8" id="KW-0413">Isomerase</keyword>
<evidence type="ECO:0000256" key="7">
    <source>
        <dbReference type="ARBA" id="ARBA00023125"/>
    </source>
</evidence>
<organism evidence="11 13">
    <name type="scientific">Rotaria magnacalcarata</name>
    <dbReference type="NCBI Taxonomy" id="392030"/>
    <lineage>
        <taxon>Eukaryota</taxon>
        <taxon>Metazoa</taxon>
        <taxon>Spiralia</taxon>
        <taxon>Gnathifera</taxon>
        <taxon>Rotifera</taxon>
        <taxon>Eurotatoria</taxon>
        <taxon>Bdelloidea</taxon>
        <taxon>Philodinida</taxon>
        <taxon>Philodinidae</taxon>
        <taxon>Rotaria</taxon>
    </lineage>
</organism>
<dbReference type="EMBL" id="CAJOBH010140567">
    <property type="protein sequence ID" value="CAF4803179.1"/>
    <property type="molecule type" value="Genomic_DNA"/>
</dbReference>
<dbReference type="GO" id="GO:0005524">
    <property type="term" value="F:ATP binding"/>
    <property type="evidence" value="ECO:0007669"/>
    <property type="project" value="UniProtKB-KW"/>
</dbReference>
<dbReference type="EMBL" id="CAJOBJ010094484">
    <property type="protein sequence ID" value="CAF4558059.1"/>
    <property type="molecule type" value="Genomic_DNA"/>
</dbReference>
<keyword evidence="4" id="KW-0547">Nucleotide-binding</keyword>
<evidence type="ECO:0000256" key="4">
    <source>
        <dbReference type="ARBA" id="ARBA00022741"/>
    </source>
</evidence>
<sequence>PTILVNGANGVGTGYSTDIPSYNPLTLSNNMKYYIRQEREQQRQLNDPTATPKQYPDVVRLEELVPWYKNFT</sequence>
<dbReference type="GO" id="GO:0006265">
    <property type="term" value="P:DNA topological change"/>
    <property type="evidence" value="ECO:0007669"/>
    <property type="project" value="InterPro"/>
</dbReference>
<evidence type="ECO:0000313" key="13">
    <source>
        <dbReference type="Proteomes" id="UP000681720"/>
    </source>
</evidence>
<dbReference type="Gene3D" id="3.90.199.10">
    <property type="entry name" value="Topoisomerase II, domain 5"/>
    <property type="match status" value="1"/>
</dbReference>
<feature type="non-terminal residue" evidence="11">
    <location>
        <position position="72"/>
    </location>
</feature>
<evidence type="ECO:0000256" key="2">
    <source>
        <dbReference type="ARBA" id="ARBA00001946"/>
    </source>
</evidence>
<dbReference type="InterPro" id="IPR013760">
    <property type="entry name" value="Topo_IIA-like_dom_sf"/>
</dbReference>
<dbReference type="GO" id="GO:0003918">
    <property type="term" value="F:DNA topoisomerase type II (double strand cut, ATP-hydrolyzing) activity"/>
    <property type="evidence" value="ECO:0007669"/>
    <property type="project" value="UniProtKB-EC"/>
</dbReference>
<keyword evidence="7 9" id="KW-0238">DNA-binding</keyword>
<accession>A0A8S2YJE5</accession>
<evidence type="ECO:0000256" key="9">
    <source>
        <dbReference type="PROSITE-ProRule" id="PRU01384"/>
    </source>
</evidence>